<dbReference type="GO" id="GO:0000785">
    <property type="term" value="C:chromatin"/>
    <property type="evidence" value="ECO:0007669"/>
    <property type="project" value="TreeGrafter"/>
</dbReference>
<protein>
    <submittedName>
        <fullName evidence="1">Vertnin-like</fullName>
    </submittedName>
</protein>
<reference evidence="1 2" key="1">
    <citation type="journal article" date="2021" name="Elife">
        <title>Chloroplast acquisition without the gene transfer in kleptoplastic sea slugs, Plakobranchus ocellatus.</title>
        <authorList>
            <person name="Maeda T."/>
            <person name="Takahashi S."/>
            <person name="Yoshida T."/>
            <person name="Shimamura S."/>
            <person name="Takaki Y."/>
            <person name="Nagai Y."/>
            <person name="Toyoda A."/>
            <person name="Suzuki Y."/>
            <person name="Arimoto A."/>
            <person name="Ishii H."/>
            <person name="Satoh N."/>
            <person name="Nishiyama T."/>
            <person name="Hasebe M."/>
            <person name="Maruyama T."/>
            <person name="Minagawa J."/>
            <person name="Obokata J."/>
            <person name="Shigenobu S."/>
        </authorList>
    </citation>
    <scope>NUCLEOTIDE SEQUENCE [LARGE SCALE GENOMIC DNA]</scope>
</reference>
<name>A0AAV4ABL8_9GAST</name>
<dbReference type="Gene3D" id="3.90.70.80">
    <property type="match status" value="1"/>
</dbReference>
<evidence type="ECO:0000313" key="1">
    <source>
        <dbReference type="EMBL" id="GFO08531.1"/>
    </source>
</evidence>
<dbReference type="PANTHER" id="PTHR16081">
    <property type="entry name" value="VERTNIN"/>
    <property type="match status" value="1"/>
</dbReference>
<evidence type="ECO:0000313" key="2">
    <source>
        <dbReference type="Proteomes" id="UP000735302"/>
    </source>
</evidence>
<keyword evidence="2" id="KW-1185">Reference proteome</keyword>
<sequence>MVWSFYHKVSNYVLFRFGPYKNGYTLRPLCFSIFLTNKEEGIIQQLHGKHLLQLESSLQQRYPQLDTVPTDRVAEKLLPNAALNYRPLGTPADGNCFFNAVSIALVGSTTLAETLRLLTAIEIGRADNNYFLHPIIEMAMSLPCVHQRETHMSMLISDDEVEHTRHGNGDMEALRQLSIKTSIDGYWAGFIHFLAVSNLTGYNIKSLYPQTNCLCEPMKLLLNSSVPPSTDNSCGQINIMWSNVNGGISEQAMFVPSHFVPLSEEVFFYSDDGDKTLAILDPVIMPSLEPTANEWETADNIPL</sequence>
<dbReference type="InterPro" id="IPR038822">
    <property type="entry name" value="Vertnin-like"/>
</dbReference>
<dbReference type="AlphaFoldDB" id="A0AAV4ABL8"/>
<gene>
    <name evidence="1" type="ORF">PoB_003503600</name>
</gene>
<dbReference type="PANTHER" id="PTHR16081:SF0">
    <property type="entry name" value="VERTNIN"/>
    <property type="match status" value="1"/>
</dbReference>
<dbReference type="GO" id="GO:0006357">
    <property type="term" value="P:regulation of transcription by RNA polymerase II"/>
    <property type="evidence" value="ECO:0007669"/>
    <property type="project" value="TreeGrafter"/>
</dbReference>
<organism evidence="1 2">
    <name type="scientific">Plakobranchus ocellatus</name>
    <dbReference type="NCBI Taxonomy" id="259542"/>
    <lineage>
        <taxon>Eukaryota</taxon>
        <taxon>Metazoa</taxon>
        <taxon>Spiralia</taxon>
        <taxon>Lophotrochozoa</taxon>
        <taxon>Mollusca</taxon>
        <taxon>Gastropoda</taxon>
        <taxon>Heterobranchia</taxon>
        <taxon>Euthyneura</taxon>
        <taxon>Panpulmonata</taxon>
        <taxon>Sacoglossa</taxon>
        <taxon>Placobranchoidea</taxon>
        <taxon>Plakobranchidae</taxon>
        <taxon>Plakobranchus</taxon>
    </lineage>
</organism>
<accession>A0AAV4ABL8</accession>
<comment type="caution">
    <text evidence="1">The sequence shown here is derived from an EMBL/GenBank/DDBJ whole genome shotgun (WGS) entry which is preliminary data.</text>
</comment>
<dbReference type="Proteomes" id="UP000735302">
    <property type="component" value="Unassembled WGS sequence"/>
</dbReference>
<dbReference type="EMBL" id="BLXT01003971">
    <property type="protein sequence ID" value="GFO08531.1"/>
    <property type="molecule type" value="Genomic_DNA"/>
</dbReference>
<proteinExistence type="predicted"/>